<organism evidence="10 11">
    <name type="scientific">Anguilla anguilla</name>
    <name type="common">European freshwater eel</name>
    <name type="synonym">Muraena anguilla</name>
    <dbReference type="NCBI Taxonomy" id="7936"/>
    <lineage>
        <taxon>Eukaryota</taxon>
        <taxon>Metazoa</taxon>
        <taxon>Chordata</taxon>
        <taxon>Craniata</taxon>
        <taxon>Vertebrata</taxon>
        <taxon>Euteleostomi</taxon>
        <taxon>Actinopterygii</taxon>
        <taxon>Neopterygii</taxon>
        <taxon>Teleostei</taxon>
        <taxon>Anguilliformes</taxon>
        <taxon>Anguillidae</taxon>
        <taxon>Anguilla</taxon>
    </lineage>
</organism>
<dbReference type="GO" id="GO:0009966">
    <property type="term" value="P:regulation of signal transduction"/>
    <property type="evidence" value="ECO:0007669"/>
    <property type="project" value="InterPro"/>
</dbReference>
<evidence type="ECO:0000313" key="10">
    <source>
        <dbReference type="EMBL" id="KAG5834166.1"/>
    </source>
</evidence>
<evidence type="ECO:0000256" key="4">
    <source>
        <dbReference type="ARBA" id="ARBA00022729"/>
    </source>
</evidence>
<evidence type="ECO:0000256" key="1">
    <source>
        <dbReference type="ARBA" id="ARBA00004389"/>
    </source>
</evidence>
<gene>
    <name evidence="10" type="ORF">ANANG_G00258560</name>
</gene>
<keyword evidence="6 9" id="KW-1133">Transmembrane helix</keyword>
<sequence length="141" mass="16442">MYNLSDKGTPKELQVFKGQMEVQDSRLSAMMSFLSSVPRATQLLDREPGPVLLVNSLEQQLNRYLKQVLRHTFRNDRRDPELTFFDQMNQPMMMYRVKPAAFDLFLGGCITVYIAVIYFAIQNFGHVYTKLTKMALRPKQQ</sequence>
<evidence type="ECO:0000256" key="6">
    <source>
        <dbReference type="ARBA" id="ARBA00022989"/>
    </source>
</evidence>
<dbReference type="Proteomes" id="UP001044222">
    <property type="component" value="Chromosome 15"/>
</dbReference>
<protein>
    <recommendedName>
        <fullName evidence="12">Nicalin</fullName>
    </recommendedName>
</protein>
<proteinExistence type="inferred from homology"/>
<evidence type="ECO:0008006" key="12">
    <source>
        <dbReference type="Google" id="ProtNLM"/>
    </source>
</evidence>
<reference evidence="10" key="1">
    <citation type="submission" date="2021-01" db="EMBL/GenBank/DDBJ databases">
        <title>A chromosome-scale assembly of European eel, Anguilla anguilla.</title>
        <authorList>
            <person name="Henkel C."/>
            <person name="Jong-Raadsen S.A."/>
            <person name="Dufour S."/>
            <person name="Weltzien F.-A."/>
            <person name="Palstra A.P."/>
            <person name="Pelster B."/>
            <person name="Spaink H.P."/>
            <person name="Van Den Thillart G.E."/>
            <person name="Jansen H."/>
            <person name="Zahm M."/>
            <person name="Klopp C."/>
            <person name="Cedric C."/>
            <person name="Louis A."/>
            <person name="Berthelot C."/>
            <person name="Parey E."/>
            <person name="Roest Crollius H."/>
            <person name="Montfort J."/>
            <person name="Robinson-Rechavi M."/>
            <person name="Bucao C."/>
            <person name="Bouchez O."/>
            <person name="Gislard M."/>
            <person name="Lluch J."/>
            <person name="Milhes M."/>
            <person name="Lampietro C."/>
            <person name="Lopez Roques C."/>
            <person name="Donnadieu C."/>
            <person name="Braasch I."/>
            <person name="Desvignes T."/>
            <person name="Postlethwait J."/>
            <person name="Bobe J."/>
            <person name="Guiguen Y."/>
            <person name="Dirks R."/>
        </authorList>
    </citation>
    <scope>NUCLEOTIDE SEQUENCE</scope>
    <source>
        <strain evidence="10">Tag_6206</strain>
        <tissue evidence="10">Liver</tissue>
    </source>
</reference>
<evidence type="ECO:0000256" key="9">
    <source>
        <dbReference type="SAM" id="Phobius"/>
    </source>
</evidence>
<comment type="similarity">
    <text evidence="2">Belongs to the nicastrin family.</text>
</comment>
<evidence type="ECO:0000256" key="8">
    <source>
        <dbReference type="ARBA" id="ARBA00023180"/>
    </source>
</evidence>
<evidence type="ECO:0000256" key="2">
    <source>
        <dbReference type="ARBA" id="ARBA00007717"/>
    </source>
</evidence>
<dbReference type="AlphaFoldDB" id="A0A9D3LNZ9"/>
<dbReference type="InterPro" id="IPR016574">
    <property type="entry name" value="Nicalin"/>
</dbReference>
<accession>A0A9D3LNZ9</accession>
<dbReference type="EMBL" id="JAFIRN010000015">
    <property type="protein sequence ID" value="KAG5834166.1"/>
    <property type="molecule type" value="Genomic_DNA"/>
</dbReference>
<dbReference type="PANTHER" id="PTHR31826">
    <property type="entry name" value="NICALIN"/>
    <property type="match status" value="1"/>
</dbReference>
<keyword evidence="3 9" id="KW-0812">Transmembrane</keyword>
<comment type="subcellular location">
    <subcellularLocation>
        <location evidence="1">Endoplasmic reticulum membrane</location>
        <topology evidence="1">Single-pass membrane protein</topology>
    </subcellularLocation>
</comment>
<keyword evidence="4" id="KW-0732">Signal</keyword>
<keyword evidence="11" id="KW-1185">Reference proteome</keyword>
<evidence type="ECO:0000256" key="7">
    <source>
        <dbReference type="ARBA" id="ARBA00023136"/>
    </source>
</evidence>
<dbReference type="GO" id="GO:0005789">
    <property type="term" value="C:endoplasmic reticulum membrane"/>
    <property type="evidence" value="ECO:0007669"/>
    <property type="project" value="UniProtKB-SubCell"/>
</dbReference>
<evidence type="ECO:0000256" key="5">
    <source>
        <dbReference type="ARBA" id="ARBA00022824"/>
    </source>
</evidence>
<evidence type="ECO:0000256" key="3">
    <source>
        <dbReference type="ARBA" id="ARBA00022692"/>
    </source>
</evidence>
<comment type="caution">
    <text evidence="10">The sequence shown here is derived from an EMBL/GenBank/DDBJ whole genome shotgun (WGS) entry which is preliminary data.</text>
</comment>
<keyword evidence="8" id="KW-0325">Glycoprotein</keyword>
<feature type="transmembrane region" description="Helical" evidence="9">
    <location>
        <begin position="100"/>
        <end position="121"/>
    </location>
</feature>
<keyword evidence="5" id="KW-0256">Endoplasmic reticulum</keyword>
<evidence type="ECO:0000313" key="11">
    <source>
        <dbReference type="Proteomes" id="UP001044222"/>
    </source>
</evidence>
<keyword evidence="7 9" id="KW-0472">Membrane</keyword>
<name>A0A9D3LNZ9_ANGAN</name>